<reference evidence="6" key="1">
    <citation type="submission" date="2025-08" db="UniProtKB">
        <authorList>
            <consortium name="RefSeq"/>
        </authorList>
    </citation>
    <scope>IDENTIFICATION</scope>
    <source>
        <tissue evidence="6">Leaves</tissue>
    </source>
</reference>
<dbReference type="InterPro" id="IPR027417">
    <property type="entry name" value="P-loop_NTPase"/>
</dbReference>
<dbReference type="PANTHER" id="PTHR36766">
    <property type="entry name" value="PLANT BROAD-SPECTRUM MILDEW RESISTANCE PROTEIN RPW8"/>
    <property type="match status" value="1"/>
</dbReference>
<dbReference type="InterPro" id="IPR002182">
    <property type="entry name" value="NB-ARC"/>
</dbReference>
<dbReference type="PANTHER" id="PTHR36766:SF41">
    <property type="entry name" value="AAA+ ATPASE DOMAIN-CONTAINING PROTEIN"/>
    <property type="match status" value="1"/>
</dbReference>
<dbReference type="Gene3D" id="3.40.50.300">
    <property type="entry name" value="P-loop containing nucleotide triphosphate hydrolases"/>
    <property type="match status" value="1"/>
</dbReference>
<dbReference type="Proteomes" id="UP001652660">
    <property type="component" value="Chromosome 2c"/>
</dbReference>
<evidence type="ECO:0000313" key="6">
    <source>
        <dbReference type="RefSeq" id="XP_071932839.1"/>
    </source>
</evidence>
<evidence type="ECO:0000256" key="3">
    <source>
        <dbReference type="SAM" id="MobiDB-lite"/>
    </source>
</evidence>
<name>A0ABM4WM23_COFAR</name>
<feature type="region of interest" description="Disordered" evidence="3">
    <location>
        <begin position="103"/>
        <end position="123"/>
    </location>
</feature>
<dbReference type="RefSeq" id="XP_071932839.1">
    <property type="nucleotide sequence ID" value="XM_072076738.1"/>
</dbReference>
<dbReference type="GeneID" id="113728543"/>
<keyword evidence="1" id="KW-0433">Leucine-rich repeat</keyword>
<feature type="region of interest" description="Disordered" evidence="3">
    <location>
        <begin position="400"/>
        <end position="423"/>
    </location>
</feature>
<feature type="domain" description="NB-ARC" evidence="4">
    <location>
        <begin position="163"/>
        <end position="360"/>
    </location>
</feature>
<accession>A0ABM4WM23</accession>
<dbReference type="SUPFAM" id="SSF52540">
    <property type="entry name" value="P-loop containing nucleoside triphosphate hydrolases"/>
    <property type="match status" value="1"/>
</dbReference>
<evidence type="ECO:0000256" key="2">
    <source>
        <dbReference type="ARBA" id="ARBA00022821"/>
    </source>
</evidence>
<gene>
    <name evidence="6" type="primary">LOC113728543</name>
</gene>
<dbReference type="InterPro" id="IPR042197">
    <property type="entry name" value="Apaf_helical"/>
</dbReference>
<organism evidence="5 6">
    <name type="scientific">Coffea arabica</name>
    <name type="common">Arabian coffee</name>
    <dbReference type="NCBI Taxonomy" id="13443"/>
    <lineage>
        <taxon>Eukaryota</taxon>
        <taxon>Viridiplantae</taxon>
        <taxon>Streptophyta</taxon>
        <taxon>Embryophyta</taxon>
        <taxon>Tracheophyta</taxon>
        <taxon>Spermatophyta</taxon>
        <taxon>Magnoliopsida</taxon>
        <taxon>eudicotyledons</taxon>
        <taxon>Gunneridae</taxon>
        <taxon>Pentapetalae</taxon>
        <taxon>asterids</taxon>
        <taxon>lamiids</taxon>
        <taxon>Gentianales</taxon>
        <taxon>Rubiaceae</taxon>
        <taxon>Ixoroideae</taxon>
        <taxon>Gardenieae complex</taxon>
        <taxon>Bertiereae - Coffeeae clade</taxon>
        <taxon>Coffeeae</taxon>
        <taxon>Coffea</taxon>
    </lineage>
</organism>
<keyword evidence="5" id="KW-1185">Reference proteome</keyword>
<sequence>MAGLIEEYLFNKLELAIEETKSTEHCLSTVLFGLHGDFEKLKNLLKDKSTAIKPEEYRENLYLLNNLLTQWQLISKGQSIYSPEALAFAYKLDKRLKEISKKLEGGEGSGKGEGSSTAAAAATTATTQDAADVSLTGNLDTYRWSSRTVDPSKVHGFEDKERFLERLLLRKESKNGFKAFAIVGMTGVGKTTLCQLIFNNKKVKDHFLPRIWVCLSKQPEDDEDNSKENVKRMLMCLGVDGEIIQEAGKDQNLGLQKLMFALRLQLMGKKYLIVLDDVRKPDDVRNWDECFGDLASESTEDDKCYGQLAYGLPKRHGGTVIITTRSEEIAKKMVGEENLHRLPILKDDEICWKIFKDSVEKDGKKFPENLMPLKDTIVDKCAGLPLAAKMMGEILHQQLPKQPNTQTNPAESQNQQQSQQSTV</sequence>
<dbReference type="Pfam" id="PF00931">
    <property type="entry name" value="NB-ARC"/>
    <property type="match status" value="1"/>
</dbReference>
<dbReference type="PRINTS" id="PR00364">
    <property type="entry name" value="DISEASERSIST"/>
</dbReference>
<evidence type="ECO:0000256" key="1">
    <source>
        <dbReference type="ARBA" id="ARBA00022614"/>
    </source>
</evidence>
<feature type="compositionally biased region" description="Polar residues" evidence="3">
    <location>
        <begin position="400"/>
        <end position="411"/>
    </location>
</feature>
<feature type="compositionally biased region" description="Low complexity" evidence="3">
    <location>
        <begin position="412"/>
        <end position="423"/>
    </location>
</feature>
<protein>
    <submittedName>
        <fullName evidence="6">Probable disease resistance protein At5g45490</fullName>
    </submittedName>
</protein>
<keyword evidence="2" id="KW-0611">Plant defense</keyword>
<evidence type="ECO:0000259" key="4">
    <source>
        <dbReference type="Pfam" id="PF00931"/>
    </source>
</evidence>
<proteinExistence type="predicted"/>
<feature type="compositionally biased region" description="Low complexity" evidence="3">
    <location>
        <begin position="114"/>
        <end position="123"/>
    </location>
</feature>
<dbReference type="Gene3D" id="1.10.8.430">
    <property type="entry name" value="Helical domain of apoptotic protease-activating factors"/>
    <property type="match status" value="1"/>
</dbReference>
<evidence type="ECO:0000313" key="5">
    <source>
        <dbReference type="Proteomes" id="UP001652660"/>
    </source>
</evidence>